<protein>
    <recommendedName>
        <fullName evidence="3">Integrase catalytic domain-containing protein</fullName>
    </recommendedName>
</protein>
<dbReference type="Gene3D" id="3.30.420.10">
    <property type="entry name" value="Ribonuclease H-like superfamily/Ribonuclease H"/>
    <property type="match status" value="1"/>
</dbReference>
<dbReference type="Proteomes" id="UP001189429">
    <property type="component" value="Unassembled WGS sequence"/>
</dbReference>
<evidence type="ECO:0000313" key="1">
    <source>
        <dbReference type="EMBL" id="CAK0867548.1"/>
    </source>
</evidence>
<evidence type="ECO:0000313" key="2">
    <source>
        <dbReference type="Proteomes" id="UP001189429"/>
    </source>
</evidence>
<dbReference type="EMBL" id="CAUYUJ010016657">
    <property type="protein sequence ID" value="CAK0867548.1"/>
    <property type="molecule type" value="Genomic_DNA"/>
</dbReference>
<accession>A0ABN9V3Z6</accession>
<keyword evidence="2" id="KW-1185">Reference proteome</keyword>
<organism evidence="1 2">
    <name type="scientific">Prorocentrum cordatum</name>
    <dbReference type="NCBI Taxonomy" id="2364126"/>
    <lineage>
        <taxon>Eukaryota</taxon>
        <taxon>Sar</taxon>
        <taxon>Alveolata</taxon>
        <taxon>Dinophyceae</taxon>
        <taxon>Prorocentrales</taxon>
        <taxon>Prorocentraceae</taxon>
        <taxon>Prorocentrum</taxon>
    </lineage>
</organism>
<name>A0ABN9V3Z6_9DINO</name>
<gene>
    <name evidence="1" type="ORF">PCOR1329_LOCUS54468</name>
</gene>
<reference evidence="1" key="1">
    <citation type="submission" date="2023-10" db="EMBL/GenBank/DDBJ databases">
        <authorList>
            <person name="Chen Y."/>
            <person name="Shah S."/>
            <person name="Dougan E. K."/>
            <person name="Thang M."/>
            <person name="Chan C."/>
        </authorList>
    </citation>
    <scope>NUCLEOTIDE SEQUENCE [LARGE SCALE GENOMIC DNA]</scope>
</reference>
<comment type="caution">
    <text evidence="1">The sequence shown here is derived from an EMBL/GenBank/DDBJ whole genome shotgun (WGS) entry which is preliminary data.</text>
</comment>
<dbReference type="InterPro" id="IPR036397">
    <property type="entry name" value="RNaseH_sf"/>
</dbReference>
<evidence type="ECO:0008006" key="3">
    <source>
        <dbReference type="Google" id="ProtNLM"/>
    </source>
</evidence>
<sequence length="915" mass="102993">MKRMLTAAGGPPKVIQMVDDIVDTCRVCRLWMKGGNKPTTTVKLSTEFNDEVQVDLLFYKRRVVGHLCDGCMRFTVARELTDRTLESLLDFIWAGWIQMFGPMAVLTVDGEGAMASEEAGVALGRMGTTRKLKAPGQHAQVVEPHHEILRKQLHLIDAQCRESEIKVPFARRLAEAVYVKNAFLTIGQGTPYKDRKLEIGDPVDFYKPGEAPKGFEHLGWAIGSGGWTLTKISQKCPHVVAAMFQVAFCGLHLNGVVAARVGKKVPTLPGLHDFEFYTMCWWLPRRQGKGDTGVEAMCYGEGVASEHLSLRQIFGEKDWSASYFMQLLTVGPDVLDVLKGKAPQEVANEEVNAEEERDESLDELFSIEAMWNMPKDSKEKSDEEDIMEYAGYLTEEPDTSMIDRTDVIKDYDILEAWVTQEANYGKMAADIQESLQPEKVIGFAAEAWKMLNEPRITGEASHEDDMVILSFYDDGTAKAVIERDENLLTAAEKTEHREAVRAARLKELRHWAGFKAMSRISRKSANNLIDAKWVDKWKWTQASDGTMVRIIRCRLTVRMTFEEVAKLLNESIRDICFELPKGTAELLCEVEGFEGFNTVLEVLHMEKGGFGLNDAPRLFGLRRDQVLLSVGLRATHADPHLWLKHEGKVLTLVASTHLDDLKCAGRDKARDEMISALEAVFGKMAMHEKSFVHCGLRHRQLDDVSIEVDQIEYVKNLSCIDEKGLQGLGDEDDPPAGHVNQYPSLLGAIAWRIMTRIDIYIYVAALQRHGKAPKVGHIKKMNVLLKYMKEHPLALTTHKLKLPLSDGCDYLLLLAGFMTEIQGGELDARQLRDMVDGAEGCMVPALPLEACVDAQSVFSGITAEQVRIPEERHTLYHAQWVRELLDRLILRTLWWIDTRTAARMGLPKEVFNETP</sequence>
<proteinExistence type="predicted"/>